<keyword evidence="1" id="KW-0472">Membrane</keyword>
<organism evidence="2 5">
    <name type="scientific">Theileria annulata</name>
    <dbReference type="NCBI Taxonomy" id="5874"/>
    <lineage>
        <taxon>Eukaryota</taxon>
        <taxon>Sar</taxon>
        <taxon>Alveolata</taxon>
        <taxon>Apicomplexa</taxon>
        <taxon>Aconoidasida</taxon>
        <taxon>Piroplasmida</taxon>
        <taxon>Theileriidae</taxon>
        <taxon>Theileria</taxon>
    </lineage>
</organism>
<dbReference type="AlphaFoldDB" id="Q4UDX4"/>
<dbReference type="OrthoDB" id="10345336at2759"/>
<evidence type="ECO:0000313" key="2">
    <source>
        <dbReference type="EMBL" id="CAI74715.1"/>
    </source>
</evidence>
<dbReference type="InParanoid" id="Q4UDX4"/>
<evidence type="ECO:0000313" key="3">
    <source>
        <dbReference type="EMBL" id="SVP91731.1"/>
    </source>
</evidence>
<evidence type="ECO:0000313" key="5">
    <source>
        <dbReference type="Proteomes" id="UP000001950"/>
    </source>
</evidence>
<accession>Q4UDX4</accession>
<dbReference type="KEGG" id="tan:TA12245"/>
<keyword evidence="1" id="KW-1133">Transmembrane helix</keyword>
<dbReference type="VEuPathDB" id="PiroplasmaDB:TA12245"/>
<proteinExistence type="predicted"/>
<keyword evidence="1" id="KW-0812">Transmembrane</keyword>
<keyword evidence="5" id="KW-1185">Reference proteome</keyword>
<dbReference type="EMBL" id="UIVS01000002">
    <property type="protein sequence ID" value="SVP91992.1"/>
    <property type="molecule type" value="Genomic_DNA"/>
</dbReference>
<dbReference type="EMBL" id="UIVT01000002">
    <property type="protein sequence ID" value="SVP91731.1"/>
    <property type="molecule type" value="Genomic_DNA"/>
</dbReference>
<dbReference type="GeneID" id="3862054"/>
<feature type="transmembrane region" description="Helical" evidence="1">
    <location>
        <begin position="12"/>
        <end position="31"/>
    </location>
</feature>
<sequence>MVSIRIKRTVCILIPLFHILFLNFTLHIYSLSTSQNQKSTEKVNLSSSNAYYYNQPYGQGYNYYNSANYSNILPDNLTIEVLPNDDDDDGTFILNKILQTVILSSVYFEMLMDTPIL</sequence>
<evidence type="ECO:0000256" key="1">
    <source>
        <dbReference type="SAM" id="Phobius"/>
    </source>
</evidence>
<name>Q4UDX4_THEAN</name>
<reference evidence="2 5" key="1">
    <citation type="journal article" date="2005" name="Science">
        <title>Genome of the host-cell transforming parasite Theileria annulata compared with T. parva.</title>
        <authorList>
            <person name="Pain A."/>
            <person name="Renauld H."/>
            <person name="Berriman M."/>
            <person name="Murphy L."/>
            <person name="Yeats C.A."/>
            <person name="Weir W."/>
            <person name="Kerhornou A."/>
            <person name="Aslett M."/>
            <person name="Bishop R."/>
            <person name="Bouchier C."/>
            <person name="Cochet M."/>
            <person name="Coulson R.M.R."/>
            <person name="Cronin A."/>
            <person name="de Villiers E.P."/>
            <person name="Fraser A."/>
            <person name="Fosker N."/>
            <person name="Gardner M."/>
            <person name="Goble A."/>
            <person name="Griffiths-Jones S."/>
            <person name="Harris D.E."/>
            <person name="Katzer F."/>
            <person name="Larke N."/>
            <person name="Lord A."/>
            <person name="Maser P."/>
            <person name="McKellar S."/>
            <person name="Mooney P."/>
            <person name="Morton F."/>
            <person name="Nene V."/>
            <person name="O'Neil S."/>
            <person name="Price C."/>
            <person name="Quail M.A."/>
            <person name="Rabbinowitsch E."/>
            <person name="Rawlings N.D."/>
            <person name="Rutter S."/>
            <person name="Saunders D."/>
            <person name="Seeger K."/>
            <person name="Shah T."/>
            <person name="Squares R."/>
            <person name="Squares S."/>
            <person name="Tivey A."/>
            <person name="Walker A.R."/>
            <person name="Woodward J."/>
            <person name="Dobbelaere D.A.E."/>
            <person name="Langsley G."/>
            <person name="Rajandream M.A."/>
            <person name="McKeever D."/>
            <person name="Shiels B."/>
            <person name="Tait A."/>
            <person name="Barrell B.G."/>
            <person name="Hall N."/>
        </authorList>
    </citation>
    <scope>NUCLEOTIDE SEQUENCE [LARGE SCALE GENOMIC DNA]</scope>
    <source>
        <strain evidence="5">Ankara</strain>
        <strain evidence="2">Ankara isolate clone C9</strain>
    </source>
</reference>
<dbReference type="Proteomes" id="UP000001950">
    <property type="component" value="Chromosome 2"/>
</dbReference>
<protein>
    <submittedName>
        <fullName evidence="2">Uncharacterized protein</fullName>
    </submittedName>
</protein>
<dbReference type="EMBL" id="CR940348">
    <property type="protein sequence ID" value="CAI74715.1"/>
    <property type="molecule type" value="Genomic_DNA"/>
</dbReference>
<reference evidence="3" key="2">
    <citation type="submission" date="2018-07" db="EMBL/GenBank/DDBJ databases">
        <authorList>
            <person name="Quirk P.G."/>
            <person name="Krulwich T.A."/>
        </authorList>
    </citation>
    <scope>NUCLEOTIDE SEQUENCE</scope>
    <source>
        <strain evidence="3">Anand</strain>
    </source>
</reference>
<evidence type="ECO:0000313" key="4">
    <source>
        <dbReference type="EMBL" id="SVP91992.1"/>
    </source>
</evidence>
<gene>
    <name evidence="2" type="ORF">TA12245</name>
    <name evidence="3" type="ORF">TAT_000190100</name>
    <name evidence="4" type="ORF">TAV_000190400</name>
</gene>
<dbReference type="RefSeq" id="XP_952447.1">
    <property type="nucleotide sequence ID" value="XM_947354.1"/>
</dbReference>